<feature type="compositionally biased region" description="Polar residues" evidence="1">
    <location>
        <begin position="1"/>
        <end position="11"/>
    </location>
</feature>
<feature type="region of interest" description="Disordered" evidence="1">
    <location>
        <begin position="1"/>
        <end position="41"/>
    </location>
</feature>
<reference evidence="2" key="2">
    <citation type="submission" date="2015-07" db="EMBL/GenBank/DDBJ databases">
        <authorList>
            <person name="Noorani M."/>
        </authorList>
    </citation>
    <scope>NUCLEOTIDE SEQUENCE</scope>
    <source>
        <strain evidence="2">Yugu1</strain>
    </source>
</reference>
<proteinExistence type="predicted"/>
<evidence type="ECO:0000256" key="1">
    <source>
        <dbReference type="SAM" id="MobiDB-lite"/>
    </source>
</evidence>
<name>A0A368RS67_SETIT</name>
<dbReference type="EMBL" id="CM003534">
    <property type="protein sequence ID" value="RCV32981.1"/>
    <property type="molecule type" value="Genomic_DNA"/>
</dbReference>
<evidence type="ECO:0000313" key="2">
    <source>
        <dbReference type="EMBL" id="RCV32981.1"/>
    </source>
</evidence>
<organism evidence="2">
    <name type="scientific">Setaria italica</name>
    <name type="common">Foxtail millet</name>
    <name type="synonym">Panicum italicum</name>
    <dbReference type="NCBI Taxonomy" id="4555"/>
    <lineage>
        <taxon>Eukaryota</taxon>
        <taxon>Viridiplantae</taxon>
        <taxon>Streptophyta</taxon>
        <taxon>Embryophyta</taxon>
        <taxon>Tracheophyta</taxon>
        <taxon>Spermatophyta</taxon>
        <taxon>Magnoliopsida</taxon>
        <taxon>Liliopsida</taxon>
        <taxon>Poales</taxon>
        <taxon>Poaceae</taxon>
        <taxon>PACMAD clade</taxon>
        <taxon>Panicoideae</taxon>
        <taxon>Panicodae</taxon>
        <taxon>Paniceae</taxon>
        <taxon>Cenchrinae</taxon>
        <taxon>Setaria</taxon>
    </lineage>
</organism>
<gene>
    <name evidence="2" type="ORF">SETIT_7G046300v2</name>
</gene>
<reference evidence="2" key="1">
    <citation type="journal article" date="2012" name="Nat. Biotechnol.">
        <title>Reference genome sequence of the model plant Setaria.</title>
        <authorList>
            <person name="Bennetzen J.L."/>
            <person name="Schmutz J."/>
            <person name="Wang H."/>
            <person name="Percifield R."/>
            <person name="Hawkins J."/>
            <person name="Pontaroli A.C."/>
            <person name="Estep M."/>
            <person name="Feng L."/>
            <person name="Vaughn J.N."/>
            <person name="Grimwood J."/>
            <person name="Jenkins J."/>
            <person name="Barry K."/>
            <person name="Lindquist E."/>
            <person name="Hellsten U."/>
            <person name="Deshpande S."/>
            <person name="Wang X."/>
            <person name="Wu X."/>
            <person name="Mitros T."/>
            <person name="Triplett J."/>
            <person name="Yang X."/>
            <person name="Ye C.Y."/>
            <person name="Mauro-Herrera M."/>
            <person name="Wang L."/>
            <person name="Li P."/>
            <person name="Sharma M."/>
            <person name="Sharma R."/>
            <person name="Ronald P.C."/>
            <person name="Panaud O."/>
            <person name="Kellogg E.A."/>
            <person name="Brutnell T.P."/>
            <person name="Doust A.N."/>
            <person name="Tuskan G.A."/>
            <person name="Rokhsar D."/>
            <person name="Devos K.M."/>
        </authorList>
    </citation>
    <scope>NUCLEOTIDE SEQUENCE [LARGE SCALE GENOMIC DNA]</scope>
    <source>
        <strain evidence="2">Yugu1</strain>
    </source>
</reference>
<dbReference type="AlphaFoldDB" id="A0A368RS67"/>
<accession>A0A368RS67</accession>
<protein>
    <submittedName>
        <fullName evidence="2">Uncharacterized protein</fullName>
    </submittedName>
</protein>
<feature type="compositionally biased region" description="Basic and acidic residues" evidence="1">
    <location>
        <begin position="24"/>
        <end position="37"/>
    </location>
</feature>
<sequence>MPVCCSASQVTRPPLPLHRPRSTRAADRRDGGAKKELSSLPSCTPAVERWKVSWTSSSNGCESTLPPLPAMCSTKCQAPRFAHCQNLLSARETGADG</sequence>